<proteinExistence type="predicted"/>
<dbReference type="EMBL" id="NBYO01000001">
    <property type="protein sequence ID" value="OXT01580.1"/>
    <property type="molecule type" value="Genomic_DNA"/>
</dbReference>
<accession>A0A231V0C8</accession>
<dbReference type="Gene3D" id="1.20.144.10">
    <property type="entry name" value="Phosphatidic acid phosphatase type 2/haloperoxidase"/>
    <property type="match status" value="2"/>
</dbReference>
<feature type="transmembrane region" description="Helical" evidence="1">
    <location>
        <begin position="113"/>
        <end position="134"/>
    </location>
</feature>
<sequence>MNRTIRRTARALLNELRSSPLSLASMIVAAIASAALFVFLAIADEVDEGETERLDQAVLLFFRHAGDPEQTIGPPWVRESAIEFTALGGIPVVTLLVITVLGFLAIERRWGAALFVSIGILGGMALSTSLKLFYSRPRPDLVTQLDVIHTKSFPSGHATITTCVVLTLAVMLIRLTDNPRGRVYIFVMAVIYALLIGVTRVYLGVHWPSDVLAGWAIGTFWACFCWVVMTLLQRWRDTDRARADNGEGQSSTAS</sequence>
<evidence type="ECO:0000259" key="2">
    <source>
        <dbReference type="SMART" id="SM00014"/>
    </source>
</evidence>
<comment type="caution">
    <text evidence="3">The sequence shown here is derived from an EMBL/GenBank/DDBJ whole genome shotgun (WGS) entry which is preliminary data.</text>
</comment>
<dbReference type="PANTHER" id="PTHR14969">
    <property type="entry name" value="SPHINGOSINE-1-PHOSPHATE PHOSPHOHYDROLASE"/>
    <property type="match status" value="1"/>
</dbReference>
<keyword evidence="1" id="KW-0472">Membrane</keyword>
<dbReference type="RefSeq" id="WP_094075548.1">
    <property type="nucleotide sequence ID" value="NZ_NBYO01000001.1"/>
</dbReference>
<dbReference type="AlphaFoldDB" id="A0A231V0C8"/>
<keyword evidence="1" id="KW-1133">Transmembrane helix</keyword>
<dbReference type="Pfam" id="PF01569">
    <property type="entry name" value="PAP2"/>
    <property type="match status" value="1"/>
</dbReference>
<feature type="transmembrane region" description="Helical" evidence="1">
    <location>
        <begin position="21"/>
        <end position="43"/>
    </location>
</feature>
<dbReference type="SUPFAM" id="SSF48317">
    <property type="entry name" value="Acid phosphatase/Vanadium-dependent haloperoxidase"/>
    <property type="match status" value="1"/>
</dbReference>
<feature type="domain" description="Phosphatidic acid phosphatase type 2/haloperoxidase" evidence="2">
    <location>
        <begin position="113"/>
        <end position="226"/>
    </location>
</feature>
<reference evidence="4" key="1">
    <citation type="journal article" date="2017" name="Int. J. Syst. Evol. Microbiol.">
        <title>Notoacmeibacter marinus gen. nov., sp. nov., isolated from the gut of a limpet and proposal of Notoacmeibacteraceae fam. nov. in the order Rhizobiales of the class Alphaproteobacteria.</title>
        <authorList>
            <person name="Huang Z."/>
            <person name="Guo F."/>
            <person name="Lai Q."/>
        </authorList>
    </citation>
    <scope>NUCLEOTIDE SEQUENCE [LARGE SCALE GENOMIC DNA]</scope>
    <source>
        <strain evidence="4">XMTR2A4</strain>
    </source>
</reference>
<dbReference type="CDD" id="cd03392">
    <property type="entry name" value="PAP2_like_2"/>
    <property type="match status" value="1"/>
</dbReference>
<dbReference type="Proteomes" id="UP000215405">
    <property type="component" value="Unassembled WGS sequence"/>
</dbReference>
<feature type="transmembrane region" description="Helical" evidence="1">
    <location>
        <begin position="84"/>
        <end position="106"/>
    </location>
</feature>
<organism evidence="3 4">
    <name type="scientific">Notoacmeibacter marinus</name>
    <dbReference type="NCBI Taxonomy" id="1876515"/>
    <lineage>
        <taxon>Bacteria</taxon>
        <taxon>Pseudomonadati</taxon>
        <taxon>Pseudomonadota</taxon>
        <taxon>Alphaproteobacteria</taxon>
        <taxon>Hyphomicrobiales</taxon>
        <taxon>Notoacmeibacteraceae</taxon>
        <taxon>Notoacmeibacter</taxon>
    </lineage>
</organism>
<feature type="transmembrane region" description="Helical" evidence="1">
    <location>
        <begin position="211"/>
        <end position="232"/>
    </location>
</feature>
<evidence type="ECO:0000256" key="1">
    <source>
        <dbReference type="SAM" id="Phobius"/>
    </source>
</evidence>
<dbReference type="PANTHER" id="PTHR14969:SF13">
    <property type="entry name" value="AT30094P"/>
    <property type="match status" value="1"/>
</dbReference>
<evidence type="ECO:0000313" key="3">
    <source>
        <dbReference type="EMBL" id="OXT01580.1"/>
    </source>
</evidence>
<dbReference type="SMART" id="SM00014">
    <property type="entry name" value="acidPPc"/>
    <property type="match status" value="1"/>
</dbReference>
<name>A0A231V0C8_9HYPH</name>
<dbReference type="InterPro" id="IPR036938">
    <property type="entry name" value="PAP2/HPO_sf"/>
</dbReference>
<evidence type="ECO:0000313" key="4">
    <source>
        <dbReference type="Proteomes" id="UP000215405"/>
    </source>
</evidence>
<feature type="transmembrane region" description="Helical" evidence="1">
    <location>
        <begin position="183"/>
        <end position="205"/>
    </location>
</feature>
<keyword evidence="1" id="KW-0812">Transmembrane</keyword>
<keyword evidence="4" id="KW-1185">Reference proteome</keyword>
<protein>
    <recommendedName>
        <fullName evidence="2">Phosphatidic acid phosphatase type 2/haloperoxidase domain-containing protein</fullName>
    </recommendedName>
</protein>
<gene>
    <name evidence="3" type="ORF">B7H23_00980</name>
</gene>
<dbReference type="InterPro" id="IPR000326">
    <property type="entry name" value="PAP2/HPO"/>
</dbReference>
<feature type="transmembrane region" description="Helical" evidence="1">
    <location>
        <begin position="154"/>
        <end position="176"/>
    </location>
</feature>